<evidence type="ECO:0000313" key="8">
    <source>
        <dbReference type="Proteomes" id="UP000037939"/>
    </source>
</evidence>
<dbReference type="SUPFAM" id="SSF53756">
    <property type="entry name" value="UDP-Glycosyltransferase/glycogen phosphorylase"/>
    <property type="match status" value="1"/>
</dbReference>
<dbReference type="Gene3D" id="3.40.50.11820">
    <property type="match status" value="1"/>
</dbReference>
<protein>
    <submittedName>
        <fullName evidence="7">CDP-Glycerol:Poly(Glycerophosphate) glycerophosphotransferase</fullName>
    </submittedName>
</protein>
<dbReference type="AlphaFoldDB" id="A0A0N0XJZ8"/>
<dbReference type="RefSeq" id="WP_053938454.1">
    <property type="nucleotide sequence ID" value="NZ_LAQT01000010.1"/>
</dbReference>
<dbReference type="Gene3D" id="3.40.50.12580">
    <property type="match status" value="1"/>
</dbReference>
<evidence type="ECO:0000256" key="6">
    <source>
        <dbReference type="ARBA" id="ARBA00023136"/>
    </source>
</evidence>
<dbReference type="GO" id="GO:0019350">
    <property type="term" value="P:teichoic acid biosynthetic process"/>
    <property type="evidence" value="ECO:0007669"/>
    <property type="project" value="UniProtKB-KW"/>
</dbReference>
<evidence type="ECO:0000313" key="7">
    <source>
        <dbReference type="EMBL" id="KPC52204.1"/>
    </source>
</evidence>
<keyword evidence="3" id="KW-1003">Cell membrane</keyword>
<dbReference type="EMBL" id="LAQT01000010">
    <property type="protein sequence ID" value="KPC52204.1"/>
    <property type="molecule type" value="Genomic_DNA"/>
</dbReference>
<dbReference type="InterPro" id="IPR043148">
    <property type="entry name" value="TagF_C"/>
</dbReference>
<comment type="caution">
    <text evidence="7">The sequence shown here is derived from an EMBL/GenBank/DDBJ whole genome shotgun (WGS) entry which is preliminary data.</text>
</comment>
<evidence type="ECO:0000256" key="3">
    <source>
        <dbReference type="ARBA" id="ARBA00022475"/>
    </source>
</evidence>
<keyword evidence="4 7" id="KW-0808">Transferase</keyword>
<reference evidence="7 8" key="1">
    <citation type="submission" date="2015-07" db="EMBL/GenBank/DDBJ databases">
        <title>Draft genome sequence of the Amantichitinum ursilacus IGB-41, a new chitin-degrading bacterium.</title>
        <authorList>
            <person name="Kirstahler P."/>
            <person name="Guenther M."/>
            <person name="Grumaz C."/>
            <person name="Rupp S."/>
            <person name="Zibek S."/>
            <person name="Sohn K."/>
        </authorList>
    </citation>
    <scope>NUCLEOTIDE SEQUENCE [LARGE SCALE GENOMIC DNA]</scope>
    <source>
        <strain evidence="7 8">IGB-41</strain>
    </source>
</reference>
<dbReference type="Proteomes" id="UP000037939">
    <property type="component" value="Unassembled WGS sequence"/>
</dbReference>
<accession>A0A0N0XJZ8</accession>
<evidence type="ECO:0000256" key="4">
    <source>
        <dbReference type="ARBA" id="ARBA00022679"/>
    </source>
</evidence>
<dbReference type="STRING" id="857265.WG78_14130"/>
<dbReference type="OrthoDB" id="8564828at2"/>
<dbReference type="InterPro" id="IPR051612">
    <property type="entry name" value="Teichoic_Acid_Biosynth"/>
</dbReference>
<dbReference type="PANTHER" id="PTHR37316">
    <property type="entry name" value="TEICHOIC ACID GLYCEROL-PHOSPHATE PRIMASE"/>
    <property type="match status" value="1"/>
</dbReference>
<keyword evidence="5" id="KW-0777">Teichoic acid biosynthesis</keyword>
<dbReference type="PANTHER" id="PTHR37316:SF3">
    <property type="entry name" value="TEICHOIC ACID GLYCEROL-PHOSPHATE TRANSFERASE"/>
    <property type="match status" value="1"/>
</dbReference>
<organism evidence="7 8">
    <name type="scientific">Amantichitinum ursilacus</name>
    <dbReference type="NCBI Taxonomy" id="857265"/>
    <lineage>
        <taxon>Bacteria</taxon>
        <taxon>Pseudomonadati</taxon>
        <taxon>Pseudomonadota</taxon>
        <taxon>Betaproteobacteria</taxon>
        <taxon>Neisseriales</taxon>
        <taxon>Chitinibacteraceae</taxon>
        <taxon>Amantichitinum</taxon>
    </lineage>
</organism>
<gene>
    <name evidence="7" type="ORF">WG78_14130</name>
</gene>
<keyword evidence="6" id="KW-0472">Membrane</keyword>
<evidence type="ECO:0000256" key="5">
    <source>
        <dbReference type="ARBA" id="ARBA00022944"/>
    </source>
</evidence>
<comment type="similarity">
    <text evidence="2">Belongs to the CDP-glycerol glycerophosphotransferase family.</text>
</comment>
<keyword evidence="8" id="KW-1185">Reference proteome</keyword>
<proteinExistence type="inferred from homology"/>
<dbReference type="GO" id="GO:0047355">
    <property type="term" value="F:CDP-glycerol glycerophosphotransferase activity"/>
    <property type="evidence" value="ECO:0007669"/>
    <property type="project" value="InterPro"/>
</dbReference>
<evidence type="ECO:0000256" key="1">
    <source>
        <dbReference type="ARBA" id="ARBA00004202"/>
    </source>
</evidence>
<name>A0A0N0XJZ8_9NEIS</name>
<comment type="subcellular location">
    <subcellularLocation>
        <location evidence="1">Cell membrane</location>
        <topology evidence="1">Peripheral membrane protein</topology>
    </subcellularLocation>
</comment>
<sequence>MKQKLLRLLQFWLLITLYPLSWLVPRRSDLWVFGCYNNKFLDNSKYLFLWISEYRKDIDAVWITGDRAVAGLLLNNGYRACTRWSAQGLWLSLRARVYIFSSYLSDINYFTSGGALRVNLWHGVGLKSIEYKVSAGKLAKLYHGRVSPLWRLLLPERFAKPDLFLAPSVMMAKHFAECFRISPAACIQLPYPRLNTPRYPQLAVAVAALGDYAGLREDWGSFDRVAIYVPTWRDDGSSAISSGLPDLAVLSAALRQSNTLLYIKPHPVEASGVSCELANIRIWPRALDMYPLLADFDLLITDYSSVLYDYLYAAAGPVVLYNFDYNRYISQCRDLAFNYTENVWGLWVSNFAALCDVLARPAGVATADSLAQRQVIAERFFGAPVADPMERLVATIAAAEASK</sequence>
<evidence type="ECO:0000256" key="2">
    <source>
        <dbReference type="ARBA" id="ARBA00010488"/>
    </source>
</evidence>
<dbReference type="Pfam" id="PF04464">
    <property type="entry name" value="Glyphos_transf"/>
    <property type="match status" value="1"/>
</dbReference>
<dbReference type="InterPro" id="IPR043149">
    <property type="entry name" value="TagF_N"/>
</dbReference>
<dbReference type="GO" id="GO:0005886">
    <property type="term" value="C:plasma membrane"/>
    <property type="evidence" value="ECO:0007669"/>
    <property type="project" value="UniProtKB-SubCell"/>
</dbReference>
<dbReference type="InterPro" id="IPR007554">
    <property type="entry name" value="Glycerophosphate_synth"/>
</dbReference>